<accession>A0AAD5SBE4</accession>
<dbReference type="EMBL" id="JADGJD010000401">
    <property type="protein sequence ID" value="KAJ3051393.1"/>
    <property type="molecule type" value="Genomic_DNA"/>
</dbReference>
<gene>
    <name evidence="1" type="ORF">HK097_007626</name>
</gene>
<evidence type="ECO:0000313" key="1">
    <source>
        <dbReference type="EMBL" id="KAJ3051393.1"/>
    </source>
</evidence>
<sequence>MSQQLLENLYLRSNNSTASAVIPGVKSDIKLAMPLVENIFNPLKRQQAFDGLRQKNGDAYEDKGPYVKKLKGLDVATNQELQDVFKMHVKADDMPADVMFKEFKNVMTSIPPEYAGPIISRYLEAAKQWRQATVTECNKLAAEKTKKQGQDSALPKDWIHFRVIVKKFYERLPDLRKLAAKDDLDKDEVKELKFWAYIAYFFLSVRTGRGEGPEMLAAEDLSLWKSKKNSETQPITYSDGVITV</sequence>
<organism evidence="1 2">
    <name type="scientific">Rhizophlyctis rosea</name>
    <dbReference type="NCBI Taxonomy" id="64517"/>
    <lineage>
        <taxon>Eukaryota</taxon>
        <taxon>Fungi</taxon>
        <taxon>Fungi incertae sedis</taxon>
        <taxon>Chytridiomycota</taxon>
        <taxon>Chytridiomycota incertae sedis</taxon>
        <taxon>Chytridiomycetes</taxon>
        <taxon>Rhizophlyctidales</taxon>
        <taxon>Rhizophlyctidaceae</taxon>
        <taxon>Rhizophlyctis</taxon>
    </lineage>
</organism>
<keyword evidence="2" id="KW-1185">Reference proteome</keyword>
<comment type="caution">
    <text evidence="1">The sequence shown here is derived from an EMBL/GenBank/DDBJ whole genome shotgun (WGS) entry which is preliminary data.</text>
</comment>
<evidence type="ECO:0000313" key="2">
    <source>
        <dbReference type="Proteomes" id="UP001212841"/>
    </source>
</evidence>
<dbReference type="AlphaFoldDB" id="A0AAD5SBE4"/>
<proteinExistence type="predicted"/>
<protein>
    <submittedName>
        <fullName evidence="1">Uncharacterized protein</fullName>
    </submittedName>
</protein>
<name>A0AAD5SBE4_9FUNG</name>
<reference evidence="1" key="1">
    <citation type="submission" date="2020-05" db="EMBL/GenBank/DDBJ databases">
        <title>Phylogenomic resolution of chytrid fungi.</title>
        <authorList>
            <person name="Stajich J.E."/>
            <person name="Amses K."/>
            <person name="Simmons R."/>
            <person name="Seto K."/>
            <person name="Myers J."/>
            <person name="Bonds A."/>
            <person name="Quandt C.A."/>
            <person name="Barry K."/>
            <person name="Liu P."/>
            <person name="Grigoriev I."/>
            <person name="Longcore J.E."/>
            <person name="James T.Y."/>
        </authorList>
    </citation>
    <scope>NUCLEOTIDE SEQUENCE</scope>
    <source>
        <strain evidence="1">JEL0318</strain>
    </source>
</reference>
<dbReference type="Proteomes" id="UP001212841">
    <property type="component" value="Unassembled WGS sequence"/>
</dbReference>